<keyword evidence="1" id="KW-0812">Transmembrane</keyword>
<evidence type="ECO:0000313" key="2">
    <source>
        <dbReference type="EMBL" id="AGT45833.1"/>
    </source>
</evidence>
<evidence type="ECO:0008006" key="3">
    <source>
        <dbReference type="Google" id="ProtNLM"/>
    </source>
</evidence>
<name>A0A067XRQ1_9BACT</name>
<feature type="transmembrane region" description="Helical" evidence="1">
    <location>
        <begin position="98"/>
        <end position="116"/>
    </location>
</feature>
<proteinExistence type="predicted"/>
<accession>A0A067XRQ1</accession>
<gene>
    <name evidence="2" type="ORF">PPT_M2_25</name>
</gene>
<protein>
    <recommendedName>
        <fullName evidence="3">Zinc-finger domain-containing protein</fullName>
    </recommendedName>
</protein>
<organism evidence="2">
    <name type="scientific">uncultured marine bacterium PPT_M2</name>
    <dbReference type="NCBI Taxonomy" id="1381397"/>
    <lineage>
        <taxon>Bacteria</taxon>
        <taxon>environmental samples</taxon>
    </lineage>
</organism>
<evidence type="ECO:0000256" key="1">
    <source>
        <dbReference type="SAM" id="Phobius"/>
    </source>
</evidence>
<keyword evidence="1" id="KW-0472">Membrane</keyword>
<dbReference type="EMBL" id="KC770996">
    <property type="protein sequence ID" value="AGT45833.1"/>
    <property type="molecule type" value="Genomic_DNA"/>
</dbReference>
<dbReference type="AlphaFoldDB" id="A0A067XRQ1"/>
<sequence>MKCIEIQSKISDWVDGGPPEGELESHLKVCRACASFHEDVLALKQSSGTLELVDPPSRLWASLQVQLVSEGLIKTQEAKQSFWQRLFPAVLMPNLKPAFGGAILALLLSTTVFYFYSQRGGQEGKVSPEAQVFRELQQAEMHYQKAIEALSEVSKRKIETLDPAMAQILNDNLATMDYYVKECQDAVKSSPDNPLVHRYLLTAYQKKIEIMQSIVNSDVL</sequence>
<reference evidence="2" key="1">
    <citation type="submission" date="2013-03" db="EMBL/GenBank/DDBJ databases">
        <authorList>
            <person name="Tan H."/>
            <person name="Mooij M.J."/>
            <person name="Barret M."/>
            <person name="O'Gara F."/>
        </authorList>
    </citation>
    <scope>NUCLEOTIDE SEQUENCE</scope>
</reference>
<keyword evidence="1" id="KW-1133">Transmembrane helix</keyword>